<protein>
    <submittedName>
        <fullName evidence="1">Uncharacterized protein</fullName>
    </submittedName>
</protein>
<comment type="caution">
    <text evidence="1">The sequence shown here is derived from an EMBL/GenBank/DDBJ whole genome shotgun (WGS) entry which is preliminary data.</text>
</comment>
<dbReference type="EMBL" id="CACRXK020000946">
    <property type="protein sequence ID" value="CAB3985963.1"/>
    <property type="molecule type" value="Genomic_DNA"/>
</dbReference>
<dbReference type="Proteomes" id="UP001152795">
    <property type="component" value="Unassembled WGS sequence"/>
</dbReference>
<dbReference type="AlphaFoldDB" id="A0A7D9HME0"/>
<name>A0A7D9HME0_PARCT</name>
<accession>A0A7D9HME0</accession>
<proteinExistence type="predicted"/>
<organism evidence="1 2">
    <name type="scientific">Paramuricea clavata</name>
    <name type="common">Red gorgonian</name>
    <name type="synonym">Violescent sea-whip</name>
    <dbReference type="NCBI Taxonomy" id="317549"/>
    <lineage>
        <taxon>Eukaryota</taxon>
        <taxon>Metazoa</taxon>
        <taxon>Cnidaria</taxon>
        <taxon>Anthozoa</taxon>
        <taxon>Octocorallia</taxon>
        <taxon>Malacalcyonacea</taxon>
        <taxon>Plexauridae</taxon>
        <taxon>Paramuricea</taxon>
    </lineage>
</organism>
<sequence>MKVEIRKYQVIEKYECENGDIAASACGRLNKEDNNKKEDKVDVLGVEDRGEKDQSTIYAEFQESITRKEDGRYEVAVPWIPGAVLSNTNEEPSRKRLHNVNRKLKQNQQLKDEYEKIVHEQLKDGVIEKTKESSNGERVFYMPHKPVIKENASTTKTGSDIADLEDFKREATEILEDAKFPVHKWESNVEELDNESNPSKILGYKWNTEELTIDESDTDDGEEVVKLHKRMKQKREDAWQRWKTEYVHSLMEHHRVIKGENASPEVGEMMLVVGEEKN</sequence>
<keyword evidence="2" id="KW-1185">Reference proteome</keyword>
<gene>
    <name evidence="1" type="ORF">PACLA_8A044806</name>
</gene>
<reference evidence="1" key="1">
    <citation type="submission" date="2020-04" db="EMBL/GenBank/DDBJ databases">
        <authorList>
            <person name="Alioto T."/>
            <person name="Alioto T."/>
            <person name="Gomez Garrido J."/>
        </authorList>
    </citation>
    <scope>NUCLEOTIDE SEQUENCE</scope>
    <source>
        <strain evidence="1">A484AB</strain>
    </source>
</reference>
<evidence type="ECO:0000313" key="1">
    <source>
        <dbReference type="EMBL" id="CAB3985963.1"/>
    </source>
</evidence>
<evidence type="ECO:0000313" key="2">
    <source>
        <dbReference type="Proteomes" id="UP001152795"/>
    </source>
</evidence>